<name>A0A127K8A1_9RHOO</name>
<evidence type="ECO:0000259" key="1">
    <source>
        <dbReference type="Pfam" id="PF01636"/>
    </source>
</evidence>
<reference evidence="3" key="1">
    <citation type="submission" date="2016-03" db="EMBL/GenBank/DDBJ databases">
        <authorList>
            <person name="Ma C."/>
            <person name="Zhou S."/>
            <person name="Yang G."/>
        </authorList>
    </citation>
    <scope>NUCLEOTIDE SEQUENCE [LARGE SCALE GENOMIC DNA]</scope>
    <source>
        <strain evidence="3">SgZ-1</strain>
    </source>
</reference>
<dbReference type="Pfam" id="PF01636">
    <property type="entry name" value="APH"/>
    <property type="match status" value="1"/>
</dbReference>
<protein>
    <recommendedName>
        <fullName evidence="1">Aminoglycoside phosphotransferase domain-containing protein</fullName>
    </recommendedName>
</protein>
<feature type="domain" description="Aminoglycoside phosphotransferase" evidence="1">
    <location>
        <begin position="64"/>
        <end position="296"/>
    </location>
</feature>
<dbReference type="InterPro" id="IPR027417">
    <property type="entry name" value="P-loop_NTPase"/>
</dbReference>
<accession>A0A127K8A1</accession>
<dbReference type="Gene3D" id="3.40.50.300">
    <property type="entry name" value="P-loop containing nucleotide triphosphate hydrolases"/>
    <property type="match status" value="1"/>
</dbReference>
<dbReference type="EMBL" id="CP014646">
    <property type="protein sequence ID" value="AMO38200.1"/>
    <property type="molecule type" value="Genomic_DNA"/>
</dbReference>
<dbReference type="SUPFAM" id="SSF52540">
    <property type="entry name" value="P-loop containing nucleoside triphosphate hydrolases"/>
    <property type="match status" value="1"/>
</dbReference>
<dbReference type="Proteomes" id="UP000036902">
    <property type="component" value="Chromosome"/>
</dbReference>
<keyword evidence="3" id="KW-1185">Reference proteome</keyword>
<dbReference type="InterPro" id="IPR052732">
    <property type="entry name" value="Cell-binding_unc_protein"/>
</dbReference>
<dbReference type="PANTHER" id="PTHR43883">
    <property type="entry name" value="SLR0207 PROTEIN"/>
    <property type="match status" value="1"/>
</dbReference>
<dbReference type="SUPFAM" id="SSF56112">
    <property type="entry name" value="Protein kinase-like (PK-like)"/>
    <property type="match status" value="1"/>
</dbReference>
<dbReference type="InterPro" id="IPR002575">
    <property type="entry name" value="Aminoglycoside_PTrfase"/>
</dbReference>
<evidence type="ECO:0000313" key="3">
    <source>
        <dbReference type="Proteomes" id="UP000036902"/>
    </source>
</evidence>
<dbReference type="Pfam" id="PF13671">
    <property type="entry name" value="AAA_33"/>
    <property type="match status" value="1"/>
</dbReference>
<dbReference type="Gene3D" id="3.90.1200.10">
    <property type="match status" value="1"/>
</dbReference>
<proteinExistence type="predicted"/>
<dbReference type="STRING" id="1134435.AC731_015405"/>
<dbReference type="PANTHER" id="PTHR43883:SF1">
    <property type="entry name" value="GLUCONOKINASE"/>
    <property type="match status" value="1"/>
</dbReference>
<sequence>MREENCGERGLLRQLMQPGVLPGSDGGVGLIETHISWVLLAGDYAWKLKKPLDLGFLDFSTVGRRREACEAELRLNRRTAPELYEAVVPVWRAGEGVRVGGEAPAAGAVADDYLVRMRRFEQSALLAHRLAAGALAPELFDRLARHVADFHAVAAVAKPGEGFGDAAAVLAPVRQNFAQVRERIEDPALRAELARVEAWVEAQAVTLASVFDARLAEGRVRECHGDLHLGNLIVLEGEPRLFDAIEFSAELRWTDVVADIAFLVMDLQLRGQDVLANRFLNAWLERSGDYGGLRLLPWYVSYRAMVRAKIAAIRASQVDGEARSESLAECARYLALVAAQARPTAPALLIASGVSGSGKSSQSQPLVEQGGVIRVRADVERKRLFGLDAMAASGSALGGGLYSAEATARTYARLAELARTVVAAGYPVLLDATFLRRAQRRSLAELAGVLGVPFVILAFDAPPEVLRERVRRRAAAGKDASEADLAVLEAQLRTREPLEEEELERALPIDTRSAPDWRALMPALRQLWPGAAYP</sequence>
<dbReference type="InterPro" id="IPR011009">
    <property type="entry name" value="Kinase-like_dom_sf"/>
</dbReference>
<gene>
    <name evidence="2" type="ORF">AC731_015405</name>
</gene>
<evidence type="ECO:0000313" key="2">
    <source>
        <dbReference type="EMBL" id="AMO38200.1"/>
    </source>
</evidence>
<organism evidence="2 3">
    <name type="scientific">Thauera humireducens</name>
    <dbReference type="NCBI Taxonomy" id="1134435"/>
    <lineage>
        <taxon>Bacteria</taxon>
        <taxon>Pseudomonadati</taxon>
        <taxon>Pseudomonadota</taxon>
        <taxon>Betaproteobacteria</taxon>
        <taxon>Rhodocyclales</taxon>
        <taxon>Zoogloeaceae</taxon>
        <taxon>Thauera</taxon>
    </lineage>
</organism>
<dbReference type="RefSeq" id="WP_048707323.1">
    <property type="nucleotide sequence ID" value="NZ_CP014646.1"/>
</dbReference>
<dbReference type="AlphaFoldDB" id="A0A127K8A1"/>
<dbReference type="KEGG" id="thu:AC731_015405"/>